<proteinExistence type="predicted"/>
<evidence type="ECO:0008006" key="3">
    <source>
        <dbReference type="Google" id="ProtNLM"/>
    </source>
</evidence>
<name>A0ABQ5NBC1_9CLOT</name>
<dbReference type="SUPFAM" id="SSF53335">
    <property type="entry name" value="S-adenosyl-L-methionine-dependent methyltransferases"/>
    <property type="match status" value="1"/>
</dbReference>
<organism evidence="1 2">
    <name type="scientific">Clostridium omnivorum</name>
    <dbReference type="NCBI Taxonomy" id="1604902"/>
    <lineage>
        <taxon>Bacteria</taxon>
        <taxon>Bacillati</taxon>
        <taxon>Bacillota</taxon>
        <taxon>Clostridia</taxon>
        <taxon>Eubacteriales</taxon>
        <taxon>Clostridiaceae</taxon>
        <taxon>Clostridium</taxon>
    </lineage>
</organism>
<protein>
    <recommendedName>
        <fullName evidence="3">Class I SAM-dependent methyltransferase</fullName>
    </recommendedName>
</protein>
<comment type="caution">
    <text evidence="1">The sequence shown here is derived from an EMBL/GenBank/DDBJ whole genome shotgun (WGS) entry which is preliminary data.</text>
</comment>
<accession>A0ABQ5NBC1</accession>
<dbReference type="RefSeq" id="WP_264851806.1">
    <property type="nucleotide sequence ID" value="NZ_BRXR01000001.1"/>
</dbReference>
<sequence>MIPLDQYDKWSVLLEENAGLFLSKKELEEFATISEIERNNQLKEILEKPIANFTMVNEVYFRARWAEVLKMLYSQSNLNLLEIATGDADMIPQVLDRTHPNSHYITVNMNKILNVSLLNKTKNLHIIMDLVNDDAANIVKHLGEEKVDIIAFQHAVNDVIQAILCSREGIDTTDSDWMEVLPKMIKILQKETSENTLEQHAKIPFLSLLTELLKVLKKDGMIVMNHYMFQLDLDWGYPPELFEKMVPIIREWIKELKGCTEVFFQGFDTNWWIYLKKTES</sequence>
<reference evidence="1 2" key="1">
    <citation type="journal article" date="2024" name="Int. J. Syst. Evol. Microbiol.">
        <title>Clostridium omnivorum sp. nov., isolated from anoxic soil under the treatment of reductive soil disinfestation.</title>
        <authorList>
            <person name="Ueki A."/>
            <person name="Tonouchi A."/>
            <person name="Kaku N."/>
            <person name="Honma S."/>
            <person name="Ueki K."/>
        </authorList>
    </citation>
    <scope>NUCLEOTIDE SEQUENCE [LARGE SCALE GENOMIC DNA]</scope>
    <source>
        <strain evidence="1 2">E14</strain>
    </source>
</reference>
<dbReference type="EMBL" id="BRXR01000001">
    <property type="protein sequence ID" value="GLC32498.1"/>
    <property type="molecule type" value="Genomic_DNA"/>
</dbReference>
<evidence type="ECO:0000313" key="1">
    <source>
        <dbReference type="EMBL" id="GLC32498.1"/>
    </source>
</evidence>
<dbReference type="InterPro" id="IPR029063">
    <property type="entry name" value="SAM-dependent_MTases_sf"/>
</dbReference>
<gene>
    <name evidence="1" type="ORF">bsdE14_39080</name>
</gene>
<evidence type="ECO:0000313" key="2">
    <source>
        <dbReference type="Proteomes" id="UP001208567"/>
    </source>
</evidence>
<keyword evidence="2" id="KW-1185">Reference proteome</keyword>
<dbReference type="Proteomes" id="UP001208567">
    <property type="component" value="Unassembled WGS sequence"/>
</dbReference>